<evidence type="ECO:0000256" key="4">
    <source>
        <dbReference type="ARBA" id="ARBA00022741"/>
    </source>
</evidence>
<dbReference type="PROSITE" id="PS50011">
    <property type="entry name" value="PROTEIN_KINASE_DOM"/>
    <property type="match status" value="1"/>
</dbReference>
<dbReference type="PANTHER" id="PTHR24058:SF22">
    <property type="entry name" value="DUAL SPECIFICITY TYROSINE-PHOSPHORYLATION-REGULATED KINASE 4"/>
    <property type="match status" value="1"/>
</dbReference>
<evidence type="ECO:0000256" key="3">
    <source>
        <dbReference type="ARBA" id="ARBA00022679"/>
    </source>
</evidence>
<dbReference type="GO" id="GO:0005737">
    <property type="term" value="C:cytoplasm"/>
    <property type="evidence" value="ECO:0007669"/>
    <property type="project" value="TreeGrafter"/>
</dbReference>
<keyword evidence="5 8" id="KW-0418">Kinase</keyword>
<dbReference type="AlphaFoldDB" id="A0A146KDL7"/>
<keyword evidence="2" id="KW-0723">Serine/threonine-protein kinase</keyword>
<evidence type="ECO:0000259" key="7">
    <source>
        <dbReference type="PROSITE" id="PS50011"/>
    </source>
</evidence>
<gene>
    <name evidence="8" type="ORF">TPC1_14064</name>
</gene>
<comment type="similarity">
    <text evidence="1">Belongs to the protein kinase superfamily. CMGC Ser/Thr protein kinase family. MNB/DYRK subfamily.</text>
</comment>
<protein>
    <submittedName>
        <fullName evidence="8">Kinase, CMGC DYRK</fullName>
    </submittedName>
</protein>
<dbReference type="InterPro" id="IPR011009">
    <property type="entry name" value="Kinase-like_dom_sf"/>
</dbReference>
<keyword evidence="3" id="KW-0808">Transferase</keyword>
<reference evidence="8" key="1">
    <citation type="submission" date="2015-07" db="EMBL/GenBank/DDBJ databases">
        <title>Adaptation to a free-living lifestyle via gene acquisitions in the diplomonad Trepomonas sp. PC1.</title>
        <authorList>
            <person name="Xu F."/>
            <person name="Jerlstrom-Hultqvist J."/>
            <person name="Kolisko M."/>
            <person name="Simpson A.G.B."/>
            <person name="Roger A.J."/>
            <person name="Svard S.G."/>
            <person name="Andersson J.O."/>
        </authorList>
    </citation>
    <scope>NUCLEOTIDE SEQUENCE</scope>
    <source>
        <strain evidence="8">PC1</strain>
    </source>
</reference>
<keyword evidence="6" id="KW-0067">ATP-binding</keyword>
<evidence type="ECO:0000256" key="6">
    <source>
        <dbReference type="ARBA" id="ARBA00022840"/>
    </source>
</evidence>
<dbReference type="GO" id="GO:0005856">
    <property type="term" value="C:cytoskeleton"/>
    <property type="evidence" value="ECO:0007669"/>
    <property type="project" value="TreeGrafter"/>
</dbReference>
<dbReference type="Gene3D" id="1.10.510.10">
    <property type="entry name" value="Transferase(Phosphotransferase) domain 1"/>
    <property type="match status" value="1"/>
</dbReference>
<evidence type="ECO:0000256" key="5">
    <source>
        <dbReference type="ARBA" id="ARBA00022777"/>
    </source>
</evidence>
<dbReference type="SUPFAM" id="SSF56112">
    <property type="entry name" value="Protein kinase-like (PK-like)"/>
    <property type="match status" value="1"/>
</dbReference>
<feature type="non-terminal residue" evidence="8">
    <location>
        <position position="227"/>
    </location>
</feature>
<organism evidence="8">
    <name type="scientific">Trepomonas sp. PC1</name>
    <dbReference type="NCBI Taxonomy" id="1076344"/>
    <lineage>
        <taxon>Eukaryota</taxon>
        <taxon>Metamonada</taxon>
        <taxon>Diplomonadida</taxon>
        <taxon>Hexamitidae</taxon>
        <taxon>Hexamitinae</taxon>
        <taxon>Trepomonas</taxon>
    </lineage>
</organism>
<dbReference type="InterPro" id="IPR050494">
    <property type="entry name" value="Ser_Thr_dual-spec_kinase"/>
</dbReference>
<name>A0A146KDL7_9EUKA</name>
<dbReference type="Pfam" id="PF00069">
    <property type="entry name" value="Pkinase"/>
    <property type="match status" value="1"/>
</dbReference>
<evidence type="ECO:0000313" key="8">
    <source>
        <dbReference type="EMBL" id="JAP93596.1"/>
    </source>
</evidence>
<feature type="domain" description="Protein kinase" evidence="7">
    <location>
        <begin position="75"/>
        <end position="227"/>
    </location>
</feature>
<dbReference type="EMBL" id="GDID01003010">
    <property type="protein sequence ID" value="JAP93596.1"/>
    <property type="molecule type" value="Transcribed_RNA"/>
</dbReference>
<sequence length="227" mass="26121">MNDILNEKNMMSNFSALTQKISLFQQKRPVVSLTLNIVHTYQMVNKRTVDDVTQQPIVDENGYVILPINFKIYEYEVVRLIAKGDTSAVYQLKHKDDFFCLKLSRLQEKFQSAIRNEMTMLNLVQKHSKLIAPRFVNALSIQNSQGFISDFYDLNLLQLIQMTQNQGLQLQYTKLLALQLAHYLQIMSKLQMTHGDVVPANIVMSSAQPSEVRLVDFSNGSLQNDFQ</sequence>
<dbReference type="PANTHER" id="PTHR24058">
    <property type="entry name" value="DUAL SPECIFICITY PROTEIN KINASE"/>
    <property type="match status" value="1"/>
</dbReference>
<keyword evidence="4" id="KW-0547">Nucleotide-binding</keyword>
<dbReference type="GO" id="GO:0004674">
    <property type="term" value="F:protein serine/threonine kinase activity"/>
    <property type="evidence" value="ECO:0007669"/>
    <property type="project" value="UniProtKB-KW"/>
</dbReference>
<evidence type="ECO:0000256" key="2">
    <source>
        <dbReference type="ARBA" id="ARBA00022527"/>
    </source>
</evidence>
<proteinExistence type="inferred from homology"/>
<accession>A0A146KDL7</accession>
<dbReference type="InterPro" id="IPR000719">
    <property type="entry name" value="Prot_kinase_dom"/>
</dbReference>
<dbReference type="GO" id="GO:0005524">
    <property type="term" value="F:ATP binding"/>
    <property type="evidence" value="ECO:0007669"/>
    <property type="project" value="UniProtKB-KW"/>
</dbReference>
<evidence type="ECO:0000256" key="1">
    <source>
        <dbReference type="ARBA" id="ARBA00008867"/>
    </source>
</evidence>